<evidence type="ECO:0000256" key="1">
    <source>
        <dbReference type="SAM" id="SignalP"/>
    </source>
</evidence>
<gene>
    <name evidence="2" type="ORF">ACFQ0E_10515</name>
</gene>
<keyword evidence="1" id="KW-0732">Signal</keyword>
<keyword evidence="3" id="KW-1185">Reference proteome</keyword>
<proteinExistence type="predicted"/>
<sequence>MKPTISILTKFLLVLAAVVALSSCATRPAPDFGGRWKNINRFSEETQAIPLQDTYLFYASPMDGTLKAMLERWAKDSNMVLTYRHPMDYTLHSAVAEIRTPSLQEAVSQLNAAFAAQQVSVGVSGDEIVVRVSSGGATTP</sequence>
<dbReference type="Gene3D" id="3.55.50.70">
    <property type="match status" value="1"/>
</dbReference>
<evidence type="ECO:0000313" key="2">
    <source>
        <dbReference type="EMBL" id="MFD0726031.1"/>
    </source>
</evidence>
<name>A0ABW2YDF7_9GAMM</name>
<accession>A0ABW2YDF7</accession>
<feature type="signal peptide" evidence="1">
    <location>
        <begin position="1"/>
        <end position="25"/>
    </location>
</feature>
<evidence type="ECO:0000313" key="3">
    <source>
        <dbReference type="Proteomes" id="UP001597110"/>
    </source>
</evidence>
<dbReference type="RefSeq" id="WP_386823601.1">
    <property type="nucleotide sequence ID" value="NZ_JBHTIF010000001.1"/>
</dbReference>
<organism evidence="2 3">
    <name type="scientific">Lysobacter brunescens</name>
    <dbReference type="NCBI Taxonomy" id="262323"/>
    <lineage>
        <taxon>Bacteria</taxon>
        <taxon>Pseudomonadati</taxon>
        <taxon>Pseudomonadota</taxon>
        <taxon>Gammaproteobacteria</taxon>
        <taxon>Lysobacterales</taxon>
        <taxon>Lysobacteraceae</taxon>
        <taxon>Lysobacter</taxon>
    </lineage>
</organism>
<feature type="chain" id="PRO_5047304885" description="Toxin co-regulated pilus biosynthesis protein Q C-terminal domain-containing protein" evidence="1">
    <location>
        <begin position="26"/>
        <end position="140"/>
    </location>
</feature>
<evidence type="ECO:0008006" key="4">
    <source>
        <dbReference type="Google" id="ProtNLM"/>
    </source>
</evidence>
<dbReference type="EMBL" id="JBHTIF010000001">
    <property type="protein sequence ID" value="MFD0726031.1"/>
    <property type="molecule type" value="Genomic_DNA"/>
</dbReference>
<dbReference type="Proteomes" id="UP001597110">
    <property type="component" value="Unassembled WGS sequence"/>
</dbReference>
<comment type="caution">
    <text evidence="2">The sequence shown here is derived from an EMBL/GenBank/DDBJ whole genome shotgun (WGS) entry which is preliminary data.</text>
</comment>
<dbReference type="PROSITE" id="PS51257">
    <property type="entry name" value="PROKAR_LIPOPROTEIN"/>
    <property type="match status" value="1"/>
</dbReference>
<reference evidence="3" key="1">
    <citation type="journal article" date="2019" name="Int. J. Syst. Evol. Microbiol.">
        <title>The Global Catalogue of Microorganisms (GCM) 10K type strain sequencing project: providing services to taxonomists for standard genome sequencing and annotation.</title>
        <authorList>
            <consortium name="The Broad Institute Genomics Platform"/>
            <consortium name="The Broad Institute Genome Sequencing Center for Infectious Disease"/>
            <person name="Wu L."/>
            <person name="Ma J."/>
        </authorList>
    </citation>
    <scope>NUCLEOTIDE SEQUENCE [LARGE SCALE GENOMIC DNA]</scope>
    <source>
        <strain evidence="3">CCUG 55585</strain>
    </source>
</reference>
<protein>
    <recommendedName>
        <fullName evidence="4">Toxin co-regulated pilus biosynthesis protein Q C-terminal domain-containing protein</fullName>
    </recommendedName>
</protein>